<evidence type="ECO:0000313" key="11">
    <source>
        <dbReference type="Proteomes" id="UP000045541"/>
    </source>
</evidence>
<evidence type="ECO:0000256" key="6">
    <source>
        <dbReference type="PROSITE-ProRule" id="PRU00169"/>
    </source>
</evidence>
<dbReference type="Proteomes" id="UP000315060">
    <property type="component" value="Unassembled WGS sequence"/>
</dbReference>
<dbReference type="GO" id="GO:0003677">
    <property type="term" value="F:DNA binding"/>
    <property type="evidence" value="ECO:0007669"/>
    <property type="project" value="UniProtKB-KW"/>
</dbReference>
<evidence type="ECO:0000313" key="10">
    <source>
        <dbReference type="EMBL" id="TVX66018.1"/>
    </source>
</evidence>
<evidence type="ECO:0000256" key="1">
    <source>
        <dbReference type="ARBA" id="ARBA00022553"/>
    </source>
</evidence>
<keyword evidence="1 6" id="KW-0597">Phosphoprotein</keyword>
<dbReference type="Pfam" id="PF00196">
    <property type="entry name" value="GerE"/>
    <property type="match status" value="1"/>
</dbReference>
<evidence type="ECO:0000256" key="5">
    <source>
        <dbReference type="ARBA" id="ARBA00023163"/>
    </source>
</evidence>
<dbReference type="EMBL" id="VMYC01000265">
    <property type="protein sequence ID" value="TVX66018.1"/>
    <property type="molecule type" value="Genomic_DNA"/>
</dbReference>
<evidence type="ECO:0000313" key="9">
    <source>
        <dbReference type="EMBL" id="CKJ26129.1"/>
    </source>
</evidence>
<dbReference type="InterPro" id="IPR039420">
    <property type="entry name" value="WalR-like"/>
</dbReference>
<evidence type="ECO:0000259" key="8">
    <source>
        <dbReference type="PROSITE" id="PS50110"/>
    </source>
</evidence>
<organism evidence="10 12">
    <name type="scientific">Streptococcus pneumoniae</name>
    <dbReference type="NCBI Taxonomy" id="1313"/>
    <lineage>
        <taxon>Bacteria</taxon>
        <taxon>Bacillati</taxon>
        <taxon>Bacillota</taxon>
        <taxon>Bacilli</taxon>
        <taxon>Lactobacillales</taxon>
        <taxon>Streptococcaceae</taxon>
        <taxon>Streptococcus</taxon>
    </lineage>
</organism>
<dbReference type="SUPFAM" id="SSF46894">
    <property type="entry name" value="C-terminal effector domain of the bipartite response regulators"/>
    <property type="match status" value="1"/>
</dbReference>
<dbReference type="SMART" id="SM00421">
    <property type="entry name" value="HTH_LUXR"/>
    <property type="match status" value="1"/>
</dbReference>
<protein>
    <submittedName>
        <fullName evidence="9 10">Response regulator</fullName>
    </submittedName>
</protein>
<evidence type="ECO:0000256" key="2">
    <source>
        <dbReference type="ARBA" id="ARBA00023012"/>
    </source>
</evidence>
<evidence type="ECO:0000313" key="12">
    <source>
        <dbReference type="Proteomes" id="UP000315060"/>
    </source>
</evidence>
<keyword evidence="2" id="KW-0902">Two-component regulatory system</keyword>
<dbReference type="PRINTS" id="PR00038">
    <property type="entry name" value="HTHLUXR"/>
</dbReference>
<feature type="modified residue" description="4-aspartylphosphate" evidence="6">
    <location>
        <position position="53"/>
    </location>
</feature>
<keyword evidence="4" id="KW-0238">DNA-binding</keyword>
<dbReference type="InterPro" id="IPR000792">
    <property type="entry name" value="Tscrpt_reg_LuxR_C"/>
</dbReference>
<dbReference type="Gene3D" id="3.40.50.2300">
    <property type="match status" value="1"/>
</dbReference>
<feature type="domain" description="Response regulatory" evidence="8">
    <location>
        <begin position="2"/>
        <end position="118"/>
    </location>
</feature>
<name>A0A064BZW9_STREE</name>
<dbReference type="CDD" id="cd19930">
    <property type="entry name" value="REC_DesR-like"/>
    <property type="match status" value="1"/>
</dbReference>
<reference evidence="9 11" key="1">
    <citation type="submission" date="2015-03" db="EMBL/GenBank/DDBJ databases">
        <authorList>
            <consortium name="Pathogen Informatics"/>
            <person name="Murphy D."/>
        </authorList>
    </citation>
    <scope>NUCLEOTIDE SEQUENCE [LARGE SCALE GENOMIC DNA]</scope>
    <source>
        <strain evidence="9 11">0310</strain>
    </source>
</reference>
<dbReference type="PROSITE" id="PS50043">
    <property type="entry name" value="HTH_LUXR_2"/>
    <property type="match status" value="1"/>
</dbReference>
<dbReference type="SUPFAM" id="SSF52172">
    <property type="entry name" value="CheY-like"/>
    <property type="match status" value="1"/>
</dbReference>
<dbReference type="PROSITE" id="PS50110">
    <property type="entry name" value="RESPONSE_REGULATORY"/>
    <property type="match status" value="1"/>
</dbReference>
<proteinExistence type="predicted"/>
<dbReference type="SMART" id="SM00448">
    <property type="entry name" value="REC"/>
    <property type="match status" value="1"/>
</dbReference>
<keyword evidence="3" id="KW-0805">Transcription regulation</keyword>
<dbReference type="GO" id="GO:0000160">
    <property type="term" value="P:phosphorelay signal transduction system"/>
    <property type="evidence" value="ECO:0007669"/>
    <property type="project" value="UniProtKB-KW"/>
</dbReference>
<dbReference type="Proteomes" id="UP000045541">
    <property type="component" value="Unassembled WGS sequence"/>
</dbReference>
<dbReference type="InterPro" id="IPR036388">
    <property type="entry name" value="WH-like_DNA-bd_sf"/>
</dbReference>
<accession>A0A064BZW9</accession>
<dbReference type="InterPro" id="IPR016032">
    <property type="entry name" value="Sig_transdc_resp-reg_C-effctor"/>
</dbReference>
<dbReference type="EMBL" id="CMWB01000035">
    <property type="protein sequence ID" value="CKJ26129.1"/>
    <property type="molecule type" value="Genomic_DNA"/>
</dbReference>
<comment type="caution">
    <text evidence="10">The sequence shown here is derived from an EMBL/GenBank/DDBJ whole genome shotgun (WGS) entry which is preliminary data.</text>
</comment>
<dbReference type="Pfam" id="PF00072">
    <property type="entry name" value="Response_reg"/>
    <property type="match status" value="1"/>
</dbReference>
<dbReference type="AlphaFoldDB" id="A0A064BZW9"/>
<keyword evidence="5" id="KW-0804">Transcription</keyword>
<gene>
    <name evidence="9" type="primary">vraR_2</name>
    <name evidence="10" type="ORF">AZJ28_11520</name>
    <name evidence="9" type="ORF">ERS096071_01707</name>
</gene>
<dbReference type="Gene3D" id="1.10.10.10">
    <property type="entry name" value="Winged helix-like DNA-binding domain superfamily/Winged helix DNA-binding domain"/>
    <property type="match status" value="1"/>
</dbReference>
<dbReference type="GO" id="GO:0006355">
    <property type="term" value="P:regulation of DNA-templated transcription"/>
    <property type="evidence" value="ECO:0007669"/>
    <property type="project" value="InterPro"/>
</dbReference>
<dbReference type="PROSITE" id="PS00622">
    <property type="entry name" value="HTH_LUXR_1"/>
    <property type="match status" value="1"/>
</dbReference>
<evidence type="ECO:0000256" key="4">
    <source>
        <dbReference type="ARBA" id="ARBA00023125"/>
    </source>
</evidence>
<evidence type="ECO:0000259" key="7">
    <source>
        <dbReference type="PROSITE" id="PS50043"/>
    </source>
</evidence>
<dbReference type="PANTHER" id="PTHR43214">
    <property type="entry name" value="TWO-COMPONENT RESPONSE REGULATOR"/>
    <property type="match status" value="1"/>
</dbReference>
<evidence type="ECO:0000256" key="3">
    <source>
        <dbReference type="ARBA" id="ARBA00023015"/>
    </source>
</evidence>
<dbReference type="PANTHER" id="PTHR43214:SF42">
    <property type="entry name" value="TRANSCRIPTIONAL REGULATORY PROTEIN DESR"/>
    <property type="match status" value="1"/>
</dbReference>
<dbReference type="CDD" id="cd06170">
    <property type="entry name" value="LuxR_C_like"/>
    <property type="match status" value="1"/>
</dbReference>
<dbReference type="InterPro" id="IPR001789">
    <property type="entry name" value="Sig_transdc_resp-reg_receiver"/>
</dbReference>
<reference evidence="10 12" key="2">
    <citation type="submission" date="2019-07" db="EMBL/GenBank/DDBJ databases">
        <authorList>
            <person name="Mohale T."/>
        </authorList>
    </citation>
    <scope>NUCLEOTIDE SEQUENCE [LARGE SCALE GENOMIC DNA]</scope>
    <source>
        <strain evidence="10 12">NTPn 59</strain>
    </source>
</reference>
<dbReference type="InterPro" id="IPR011006">
    <property type="entry name" value="CheY-like_superfamily"/>
</dbReference>
<dbReference type="RefSeq" id="WP_016398984.1">
    <property type="nucleotide sequence ID" value="NZ_CNRW02000154.1"/>
</dbReference>
<sequence length="199" mass="22204">MKVLVAEDQSMLRDAMCQLLAFQADVESVLQAKNGQEAIQLLEKESVDIAILDVEIPVKTGLEVLEWIRAEKLETKVVVVTTFKRPGYFERAVKAGVDAYVLKERSIADLMQTLHTVLEGRKEYSPELMEVVMTRPNPLTEQEIAVLKGIARGLSNQEIADQLYLSNGTIRNYVTNILSKLDAGNRTEAANIAKESGWL</sequence>
<feature type="domain" description="HTH luxR-type" evidence="7">
    <location>
        <begin position="132"/>
        <end position="197"/>
    </location>
</feature>